<feature type="compositionally biased region" description="Polar residues" evidence="5">
    <location>
        <begin position="542"/>
        <end position="559"/>
    </location>
</feature>
<evidence type="ECO:0000256" key="2">
    <source>
        <dbReference type="ARBA" id="ARBA00022490"/>
    </source>
</evidence>
<comment type="caution">
    <text evidence="7">The sequence shown here is derived from an EMBL/GenBank/DDBJ whole genome shotgun (WGS) entry which is preliminary data.</text>
</comment>
<proteinExistence type="predicted"/>
<dbReference type="GO" id="GO:0005881">
    <property type="term" value="C:cytoplasmic microtubule"/>
    <property type="evidence" value="ECO:0007669"/>
    <property type="project" value="TreeGrafter"/>
</dbReference>
<dbReference type="PANTHER" id="PTHR21584">
    <property type="entry name" value="DIFFERENTIAL DISPLAY AND ACTIVATED BY P53 DDA3 /G2 S PHASE EXPRESSED 1"/>
    <property type="match status" value="1"/>
</dbReference>
<feature type="compositionally biased region" description="Polar residues" evidence="5">
    <location>
        <begin position="413"/>
        <end position="422"/>
    </location>
</feature>
<evidence type="ECO:0000256" key="3">
    <source>
        <dbReference type="ARBA" id="ARBA00022553"/>
    </source>
</evidence>
<evidence type="ECO:0000313" key="8">
    <source>
        <dbReference type="Proteomes" id="UP001066276"/>
    </source>
</evidence>
<feature type="compositionally biased region" description="Low complexity" evidence="5">
    <location>
        <begin position="231"/>
        <end position="248"/>
    </location>
</feature>
<dbReference type="EMBL" id="JANPWB010000008">
    <property type="protein sequence ID" value="KAJ1161461.1"/>
    <property type="molecule type" value="Genomic_DNA"/>
</dbReference>
<dbReference type="PANTHER" id="PTHR21584:SF10">
    <property type="entry name" value="G2 AND S PHASE-EXPRESSED PROTEIN 1"/>
    <property type="match status" value="1"/>
</dbReference>
<keyword evidence="2" id="KW-0963">Cytoplasm</keyword>
<feature type="region of interest" description="Disordered" evidence="5">
    <location>
        <begin position="231"/>
        <end position="485"/>
    </location>
</feature>
<protein>
    <recommendedName>
        <fullName evidence="6">G2 and S phase-expressed protein 1 N-terminal domain-containing protein</fullName>
    </recommendedName>
</protein>
<accession>A0AAV7S9H2</accession>
<dbReference type="Proteomes" id="UP001066276">
    <property type="component" value="Chromosome 4_2"/>
</dbReference>
<comment type="subcellular location">
    <subcellularLocation>
        <location evidence="1">Cytoplasm</location>
        <location evidence="1">Cytoskeleton</location>
    </subcellularLocation>
</comment>
<dbReference type="InterPro" id="IPR032768">
    <property type="entry name" value="GTSE1_N"/>
</dbReference>
<organism evidence="7 8">
    <name type="scientific">Pleurodeles waltl</name>
    <name type="common">Iberian ribbed newt</name>
    <dbReference type="NCBI Taxonomy" id="8319"/>
    <lineage>
        <taxon>Eukaryota</taxon>
        <taxon>Metazoa</taxon>
        <taxon>Chordata</taxon>
        <taxon>Craniata</taxon>
        <taxon>Vertebrata</taxon>
        <taxon>Euteleostomi</taxon>
        <taxon>Amphibia</taxon>
        <taxon>Batrachia</taxon>
        <taxon>Caudata</taxon>
        <taxon>Salamandroidea</taxon>
        <taxon>Salamandridae</taxon>
        <taxon>Pleurodelinae</taxon>
        <taxon>Pleurodeles</taxon>
    </lineage>
</organism>
<feature type="compositionally biased region" description="Polar residues" evidence="5">
    <location>
        <begin position="456"/>
        <end position="467"/>
    </location>
</feature>
<feature type="compositionally biased region" description="Low complexity" evidence="5">
    <location>
        <begin position="386"/>
        <end position="408"/>
    </location>
</feature>
<keyword evidence="3" id="KW-0597">Phosphoprotein</keyword>
<evidence type="ECO:0000256" key="1">
    <source>
        <dbReference type="ARBA" id="ARBA00004245"/>
    </source>
</evidence>
<evidence type="ECO:0000256" key="5">
    <source>
        <dbReference type="SAM" id="MobiDB-lite"/>
    </source>
</evidence>
<dbReference type="Pfam" id="PF15259">
    <property type="entry name" value="GTSE1_N"/>
    <property type="match status" value="1"/>
</dbReference>
<evidence type="ECO:0000259" key="6">
    <source>
        <dbReference type="Pfam" id="PF15259"/>
    </source>
</evidence>
<evidence type="ECO:0000313" key="7">
    <source>
        <dbReference type="EMBL" id="KAJ1161461.1"/>
    </source>
</evidence>
<feature type="compositionally biased region" description="Polar residues" evidence="5">
    <location>
        <begin position="287"/>
        <end position="300"/>
    </location>
</feature>
<sequence length="786" mass="84610">MLLCGHTVCVKQLCPAELTLCPLSRVYSCTLLGDYPVLTGLRLQLYCTTRHLRPTKMNSAPKSVLEMTLLTDEQFDFDLSLSPSSGKEDAEDDEVFIGPIGHKEKCVSVCVDAQKSETDENCPLKPNDQAPWSPLSGDKFVEIFKEAHLLALQLEKSRDSPLNKVTQSAVKNAAIEKFVQESKSKLNIFQSGLENAKTPVPIKRETYCVNDSPFNLLPPSIQQRLEFPVEKTCPSPTRSSPSRCKPSPLKAKTPRKTSVLPTEAKEKTNELQSAKRPTAVEKKVTLSKLQSTKAVSNASKPQHLGVPKPKTRLKLSPLKKPTSKADSSEDLHSDKSSIASDVSDSSFNSTLPQNKRALPTTSKFGIRKPQLKLPAHPVPVVPVRKNTSSSSSSQSSINSSMNSSLSVSPVGLNATSLNTSMGNSRSLSNTSLNMSMNSSRLPCSSGRIPMARRNSRPTSTLQTNSSDASRKMYKSNSASKLPDLRINSKPASFAATHPPTPAIKIKKQASDSNLQRISLPSKPPSAVKGNTCSKPKAIIAPTPSSQPKLSRSSGASAIENQVPKIMQPKRLLTGNGSGVAACTPLRPSSVGTQQNSSVSARAVCVLSSTKRASALPTPFGRKLSAIPTMTPKTLPRSFSSPHLLDPELTKVSSNKASEDGNDQAADLQSPESSHPKSSSSEGEVASPKVLPFTLDFSPDRSETAVAAQTECHKSNEVFLLDIGIDKTTALILKPVIKPLIDLSNTPVSRKRSSSLKSETLIDLTSPLILLSPDKENQESFSPLVTF</sequence>
<dbReference type="InterPro" id="IPR026657">
    <property type="entry name" value="DDA3/GTSE-1"/>
</dbReference>
<feature type="region of interest" description="Disordered" evidence="5">
    <location>
        <begin position="508"/>
        <end position="566"/>
    </location>
</feature>
<reference evidence="7" key="1">
    <citation type="journal article" date="2022" name="bioRxiv">
        <title>Sequencing and chromosome-scale assembly of the giantPleurodeles waltlgenome.</title>
        <authorList>
            <person name="Brown T."/>
            <person name="Elewa A."/>
            <person name="Iarovenko S."/>
            <person name="Subramanian E."/>
            <person name="Araus A.J."/>
            <person name="Petzold A."/>
            <person name="Susuki M."/>
            <person name="Suzuki K.-i.T."/>
            <person name="Hayashi T."/>
            <person name="Toyoda A."/>
            <person name="Oliveira C."/>
            <person name="Osipova E."/>
            <person name="Leigh N.D."/>
            <person name="Simon A."/>
            <person name="Yun M.H."/>
        </authorList>
    </citation>
    <scope>NUCLEOTIDE SEQUENCE</scope>
    <source>
        <strain evidence="7">20211129_DDA</strain>
        <tissue evidence="7">Liver</tissue>
    </source>
</reference>
<feature type="domain" description="G2 and S phase-expressed protein 1 N-terminal" evidence="6">
    <location>
        <begin position="68"/>
        <end position="212"/>
    </location>
</feature>
<keyword evidence="8" id="KW-1185">Reference proteome</keyword>
<feature type="compositionally biased region" description="Low complexity" evidence="5">
    <location>
        <begin position="423"/>
        <end position="441"/>
    </location>
</feature>
<name>A0AAV7S9H2_PLEWA</name>
<dbReference type="AlphaFoldDB" id="A0AAV7S9H2"/>
<dbReference type="GO" id="GO:0008017">
    <property type="term" value="F:microtubule binding"/>
    <property type="evidence" value="ECO:0007669"/>
    <property type="project" value="TreeGrafter"/>
</dbReference>
<gene>
    <name evidence="7" type="ORF">NDU88_001947</name>
</gene>
<feature type="region of interest" description="Disordered" evidence="5">
    <location>
        <begin position="625"/>
        <end position="686"/>
    </location>
</feature>
<feature type="compositionally biased region" description="Low complexity" evidence="5">
    <location>
        <begin position="336"/>
        <end position="349"/>
    </location>
</feature>
<evidence type="ECO:0000256" key="4">
    <source>
        <dbReference type="ARBA" id="ARBA00023212"/>
    </source>
</evidence>
<feature type="compositionally biased region" description="Basic and acidic residues" evidence="5">
    <location>
        <begin position="326"/>
        <end position="335"/>
    </location>
</feature>
<feature type="compositionally biased region" description="Low complexity" evidence="5">
    <location>
        <begin position="669"/>
        <end position="681"/>
    </location>
</feature>
<keyword evidence="4" id="KW-0206">Cytoskeleton</keyword>